<dbReference type="AlphaFoldDB" id="A0AAQ4EFS6"/>
<gene>
    <name evidence="2" type="ORF">V5799_011990</name>
</gene>
<reference evidence="2 3" key="1">
    <citation type="journal article" date="2023" name="Arcadia Sci">
        <title>De novo assembly of a long-read Amblyomma americanum tick genome.</title>
        <authorList>
            <person name="Chou S."/>
            <person name="Poskanzer K.E."/>
            <person name="Rollins M."/>
            <person name="Thuy-Boun P.S."/>
        </authorList>
    </citation>
    <scope>NUCLEOTIDE SEQUENCE [LARGE SCALE GENOMIC DNA]</scope>
    <source>
        <strain evidence="2">F_SG_1</strain>
        <tissue evidence="2">Salivary glands</tissue>
    </source>
</reference>
<comment type="caution">
    <text evidence="2">The sequence shown here is derived from an EMBL/GenBank/DDBJ whole genome shotgun (WGS) entry which is preliminary data.</text>
</comment>
<dbReference type="EMBL" id="JARKHS020016848">
    <property type="protein sequence ID" value="KAK8773478.1"/>
    <property type="molecule type" value="Genomic_DNA"/>
</dbReference>
<evidence type="ECO:0000313" key="2">
    <source>
        <dbReference type="EMBL" id="KAK8773478.1"/>
    </source>
</evidence>
<sequence>MGAFPGAPRGKSGSEGDLPSPRHHPRRRRLHRRHADCHQSAAGRPSKPGSILEPQRILRDEHHDHLRRRHEDPCGRPSLPGVLSRCLFLALLAAASEGGARAAGGWRVSSGRQWISTGAVAAHTSVRASWCKHCRRAVQRSTCLNAMCCGTLHWCSEKPLPVPSKVPDTPLRAGAGGGHHCSVCCVAQHLS</sequence>
<organism evidence="2 3">
    <name type="scientific">Amblyomma americanum</name>
    <name type="common">Lone star tick</name>
    <dbReference type="NCBI Taxonomy" id="6943"/>
    <lineage>
        <taxon>Eukaryota</taxon>
        <taxon>Metazoa</taxon>
        <taxon>Ecdysozoa</taxon>
        <taxon>Arthropoda</taxon>
        <taxon>Chelicerata</taxon>
        <taxon>Arachnida</taxon>
        <taxon>Acari</taxon>
        <taxon>Parasitiformes</taxon>
        <taxon>Ixodida</taxon>
        <taxon>Ixodoidea</taxon>
        <taxon>Ixodidae</taxon>
        <taxon>Amblyomminae</taxon>
        <taxon>Amblyomma</taxon>
    </lineage>
</organism>
<evidence type="ECO:0000256" key="1">
    <source>
        <dbReference type="SAM" id="MobiDB-lite"/>
    </source>
</evidence>
<name>A0AAQ4EFS6_AMBAM</name>
<protein>
    <submittedName>
        <fullName evidence="2">Uncharacterized protein</fullName>
    </submittedName>
</protein>
<proteinExistence type="predicted"/>
<dbReference type="Proteomes" id="UP001321473">
    <property type="component" value="Unassembled WGS sequence"/>
</dbReference>
<feature type="compositionally biased region" description="Basic residues" evidence="1">
    <location>
        <begin position="21"/>
        <end position="35"/>
    </location>
</feature>
<feature type="region of interest" description="Disordered" evidence="1">
    <location>
        <begin position="1"/>
        <end position="53"/>
    </location>
</feature>
<evidence type="ECO:0000313" key="3">
    <source>
        <dbReference type="Proteomes" id="UP001321473"/>
    </source>
</evidence>
<keyword evidence="3" id="KW-1185">Reference proteome</keyword>
<accession>A0AAQ4EFS6</accession>